<name>A0A2I0JUA0_PUNGR</name>
<comment type="caution">
    <text evidence="2">The sequence shown here is derived from an EMBL/GenBank/DDBJ whole genome shotgun (WGS) entry which is preliminary data.</text>
</comment>
<reference evidence="2 3" key="1">
    <citation type="submission" date="2017-11" db="EMBL/GenBank/DDBJ databases">
        <title>De-novo sequencing of pomegranate (Punica granatum L.) genome.</title>
        <authorList>
            <person name="Akparov Z."/>
            <person name="Amiraslanov A."/>
            <person name="Hajiyeva S."/>
            <person name="Abbasov M."/>
            <person name="Kaur K."/>
            <person name="Hamwieh A."/>
            <person name="Solovyev V."/>
            <person name="Salamov A."/>
            <person name="Braich B."/>
            <person name="Kosarev P."/>
            <person name="Mahmoud A."/>
            <person name="Hajiyev E."/>
            <person name="Babayeva S."/>
            <person name="Izzatullayeva V."/>
            <person name="Mammadov A."/>
            <person name="Mammadov A."/>
            <person name="Sharifova S."/>
            <person name="Ojaghi J."/>
            <person name="Eynullazada K."/>
            <person name="Bayramov B."/>
            <person name="Abdulazimova A."/>
            <person name="Shahmuradov I."/>
        </authorList>
    </citation>
    <scope>NUCLEOTIDE SEQUENCE [LARGE SCALE GENOMIC DNA]</scope>
    <source>
        <strain evidence="3">cv. AG2017</strain>
        <tissue evidence="2">Leaf</tissue>
    </source>
</reference>
<dbReference type="AlphaFoldDB" id="A0A2I0JUA0"/>
<feature type="region of interest" description="Disordered" evidence="1">
    <location>
        <begin position="51"/>
        <end position="74"/>
    </location>
</feature>
<dbReference type="EMBL" id="PGOL01001330">
    <property type="protein sequence ID" value="PKI59046.1"/>
    <property type="molecule type" value="Genomic_DNA"/>
</dbReference>
<evidence type="ECO:0000256" key="1">
    <source>
        <dbReference type="SAM" id="MobiDB-lite"/>
    </source>
</evidence>
<proteinExistence type="predicted"/>
<evidence type="ECO:0000313" key="2">
    <source>
        <dbReference type="EMBL" id="PKI59046.1"/>
    </source>
</evidence>
<accession>A0A2I0JUA0</accession>
<dbReference type="Proteomes" id="UP000233551">
    <property type="component" value="Unassembled WGS sequence"/>
</dbReference>
<protein>
    <submittedName>
        <fullName evidence="2">Uncharacterized protein</fullName>
    </submittedName>
</protein>
<keyword evidence="3" id="KW-1185">Reference proteome</keyword>
<gene>
    <name evidence="2" type="ORF">CRG98_020562</name>
</gene>
<sequence>MGHLLNFADLRMNSDFLLCRAVLCILLRSWLGSWLISLFGMESQNGVLTAGTRDTHRVGRTPSREDPIHRGFSEHNHVSDNVLNKGAIHRAERPPNAQDLLTRRCDCFEPEAGSRAVHPYLNGGDVDLTS</sequence>
<evidence type="ECO:0000313" key="3">
    <source>
        <dbReference type="Proteomes" id="UP000233551"/>
    </source>
</evidence>
<feature type="compositionally biased region" description="Basic and acidic residues" evidence="1">
    <location>
        <begin position="53"/>
        <end position="74"/>
    </location>
</feature>
<organism evidence="2 3">
    <name type="scientific">Punica granatum</name>
    <name type="common">Pomegranate</name>
    <dbReference type="NCBI Taxonomy" id="22663"/>
    <lineage>
        <taxon>Eukaryota</taxon>
        <taxon>Viridiplantae</taxon>
        <taxon>Streptophyta</taxon>
        <taxon>Embryophyta</taxon>
        <taxon>Tracheophyta</taxon>
        <taxon>Spermatophyta</taxon>
        <taxon>Magnoliopsida</taxon>
        <taxon>eudicotyledons</taxon>
        <taxon>Gunneridae</taxon>
        <taxon>Pentapetalae</taxon>
        <taxon>rosids</taxon>
        <taxon>malvids</taxon>
        <taxon>Myrtales</taxon>
        <taxon>Lythraceae</taxon>
        <taxon>Punica</taxon>
    </lineage>
</organism>